<sequence length="169" mass="18798">MRVPMPPPRPGQEHILPELGLTPTREPSGQWETTLPSGWTQQGQYLLDERGRPRVAIGEDVPTQTALTSPLNLHEQVRAMAKLSMDLPADDPGWATTEELLEALWHLRSDWGDTLDNIEACQELAARGDTQVPVPTPEDLAYVQACRAGMAWARRQEELLAEKNETSAL</sequence>
<keyword evidence="3" id="KW-1185">Reference proteome</keyword>
<dbReference type="GeneID" id="96301154"/>
<feature type="region of interest" description="Disordered" evidence="1">
    <location>
        <begin position="1"/>
        <end position="31"/>
    </location>
</feature>
<evidence type="ECO:0000256" key="1">
    <source>
        <dbReference type="SAM" id="MobiDB-lite"/>
    </source>
</evidence>
<proteinExistence type="predicted"/>
<protein>
    <submittedName>
        <fullName evidence="2">Uncharacterized protein</fullName>
    </submittedName>
</protein>
<name>A0A1I3YIL8_9ACTN</name>
<dbReference type="RefSeq" id="WP_218158844.1">
    <property type="nucleotide sequence ID" value="NZ_FOQY01000022.1"/>
</dbReference>
<evidence type="ECO:0000313" key="2">
    <source>
        <dbReference type="EMBL" id="SFK31675.1"/>
    </source>
</evidence>
<gene>
    <name evidence="2" type="ORF">SAMN05216275_12253</name>
</gene>
<organism evidence="2 3">
    <name type="scientific">Streptosporangium canum</name>
    <dbReference type="NCBI Taxonomy" id="324952"/>
    <lineage>
        <taxon>Bacteria</taxon>
        <taxon>Bacillati</taxon>
        <taxon>Actinomycetota</taxon>
        <taxon>Actinomycetes</taxon>
        <taxon>Streptosporangiales</taxon>
        <taxon>Streptosporangiaceae</taxon>
        <taxon>Streptosporangium</taxon>
    </lineage>
</organism>
<dbReference type="Proteomes" id="UP000199111">
    <property type="component" value="Unassembled WGS sequence"/>
</dbReference>
<evidence type="ECO:0000313" key="3">
    <source>
        <dbReference type="Proteomes" id="UP000199111"/>
    </source>
</evidence>
<dbReference type="AlphaFoldDB" id="A0A1I3YIL8"/>
<accession>A0A1I3YIL8</accession>
<feature type="compositionally biased region" description="Pro residues" evidence="1">
    <location>
        <begin position="1"/>
        <end position="10"/>
    </location>
</feature>
<reference evidence="3" key="1">
    <citation type="submission" date="2016-10" db="EMBL/GenBank/DDBJ databases">
        <authorList>
            <person name="Varghese N."/>
            <person name="Submissions S."/>
        </authorList>
    </citation>
    <scope>NUCLEOTIDE SEQUENCE [LARGE SCALE GENOMIC DNA]</scope>
    <source>
        <strain evidence="3">CGMCC 4.2126</strain>
    </source>
</reference>
<dbReference type="EMBL" id="FOQY01000022">
    <property type="protein sequence ID" value="SFK31675.1"/>
    <property type="molecule type" value="Genomic_DNA"/>
</dbReference>